<comment type="caution">
    <text evidence="1">The sequence shown here is derived from an EMBL/GenBank/DDBJ whole genome shotgun (WGS) entry which is preliminary data.</text>
</comment>
<reference evidence="1 2" key="1">
    <citation type="submission" date="2019-12" db="EMBL/GenBank/DDBJ databases">
        <authorList>
            <person name="Kun Z."/>
        </authorList>
    </citation>
    <scope>NUCLEOTIDE SEQUENCE [LARGE SCALE GENOMIC DNA]</scope>
    <source>
        <strain evidence="1 2">YIM 123512</strain>
    </source>
</reference>
<dbReference type="AlphaFoldDB" id="A0A6L7ESF6"/>
<evidence type="ECO:0000313" key="2">
    <source>
        <dbReference type="Proteomes" id="UP000473325"/>
    </source>
</evidence>
<proteinExistence type="predicted"/>
<protein>
    <submittedName>
        <fullName evidence="1">Uncharacterized protein</fullName>
    </submittedName>
</protein>
<dbReference type="EMBL" id="WUEK01000002">
    <property type="protein sequence ID" value="MXG88486.1"/>
    <property type="molecule type" value="Genomic_DNA"/>
</dbReference>
<name>A0A6L7ESF6_9ACTN</name>
<dbReference type="Proteomes" id="UP000473325">
    <property type="component" value="Unassembled WGS sequence"/>
</dbReference>
<dbReference type="RefSeq" id="WP_160875021.1">
    <property type="nucleotide sequence ID" value="NZ_WUEK01000002.1"/>
</dbReference>
<evidence type="ECO:0000313" key="1">
    <source>
        <dbReference type="EMBL" id="MXG88486.1"/>
    </source>
</evidence>
<accession>A0A6L7ESF6</accession>
<gene>
    <name evidence="1" type="ORF">GRQ65_02875</name>
</gene>
<organism evidence="1 2">
    <name type="scientific">Nocardioides flavescens</name>
    <dbReference type="NCBI Taxonomy" id="2691959"/>
    <lineage>
        <taxon>Bacteria</taxon>
        <taxon>Bacillati</taxon>
        <taxon>Actinomycetota</taxon>
        <taxon>Actinomycetes</taxon>
        <taxon>Propionibacteriales</taxon>
        <taxon>Nocardioidaceae</taxon>
        <taxon>Nocardioides</taxon>
    </lineage>
</organism>
<sequence>MGIHVRQVVRMETLCVMGAGIPRERVEHALIDVASAERGLDDCVAKLADAVQDRRTTAPRLVEALGVRTRLRQRAVMLEVLTEIGAGVRSALEHRYRVDVERAHGLPTALRQAPVMVDGRRTERDASYDEFGVVVELDGRVAHELSETRWADVDRDIAAAISGQITIRPGWRHVLEPCRLAQSVADLLTSRGWTGQLVRCGPDCATSESPGGLKVAQSS</sequence>
<keyword evidence="2" id="KW-1185">Reference proteome</keyword>